<dbReference type="PANTHER" id="PTHR43265">
    <property type="entry name" value="ESTERASE ESTD"/>
    <property type="match status" value="1"/>
</dbReference>
<evidence type="ECO:0000259" key="1">
    <source>
        <dbReference type="Pfam" id="PF12146"/>
    </source>
</evidence>
<feature type="domain" description="Serine aminopeptidase S33" evidence="1">
    <location>
        <begin position="149"/>
        <end position="366"/>
    </location>
</feature>
<sequence length="404" mass="44500">MGPNRLQLVFHFEKKGCTLDSPDQGVRGIEVNRNEAPSPTLSLSIPSIGASYKAVWMGNKIMGTFVQHGHEIPLTLQPGENLRKRPQTPKAPFPYATEEVSFNNGDAIPILKGTLSLPKGYTKSTPVVLMVTGSGLQNRDEEIFEHKPFAVIADAFARHGIATLRYDDRGFGESTGDIREVTPLDLQNDALAGIRYLRQRFDHVGVLGHSEGGTIGLLLAADRQVDFVVSLAAMVVSGKETLLAQNRSLLQRLGFSTAVTEDYLKVLEELFSQAMAGEVVQLSQHSTLPENLQANLNQVVQSLQLPYLPHFLKMEVAKSLDKIQCPVLALNGSKDTQVDCNSNLPLLKKGIGSAQSQIKACKDLNHLFQTCQTGNSDEYPVIEETFSPVVIELMIQWIEQLKWK</sequence>
<protein>
    <submittedName>
        <fullName evidence="2">Lipoprotein</fullName>
    </submittedName>
</protein>
<dbReference type="GO" id="GO:0052689">
    <property type="term" value="F:carboxylic ester hydrolase activity"/>
    <property type="evidence" value="ECO:0007669"/>
    <property type="project" value="TreeGrafter"/>
</dbReference>
<gene>
    <name evidence="2" type="ORF">EVA_02495</name>
</gene>
<dbReference type="InterPro" id="IPR022742">
    <property type="entry name" value="Hydrolase_4"/>
</dbReference>
<dbReference type="SUPFAM" id="SSF53474">
    <property type="entry name" value="alpha/beta-Hydrolases"/>
    <property type="match status" value="1"/>
</dbReference>
<dbReference type="PANTHER" id="PTHR43265:SF1">
    <property type="entry name" value="ESTERASE ESTD"/>
    <property type="match status" value="1"/>
</dbReference>
<name>J9H0Z7_9ZZZZ</name>
<dbReference type="InterPro" id="IPR029058">
    <property type="entry name" value="AB_hydrolase_fold"/>
</dbReference>
<organism evidence="2">
    <name type="scientific">gut metagenome</name>
    <dbReference type="NCBI Taxonomy" id="749906"/>
    <lineage>
        <taxon>unclassified sequences</taxon>
        <taxon>metagenomes</taxon>
        <taxon>organismal metagenomes</taxon>
    </lineage>
</organism>
<evidence type="ECO:0000313" key="2">
    <source>
        <dbReference type="EMBL" id="EJX09393.1"/>
    </source>
</evidence>
<reference evidence="2" key="1">
    <citation type="journal article" date="2012" name="PLoS ONE">
        <title>Gene sets for utilization of primary and secondary nutrition supplies in the distal gut of endangered iberian lynx.</title>
        <authorList>
            <person name="Alcaide M."/>
            <person name="Messina E."/>
            <person name="Richter M."/>
            <person name="Bargiela R."/>
            <person name="Peplies J."/>
            <person name="Huws S.A."/>
            <person name="Newbold C.J."/>
            <person name="Golyshin P.N."/>
            <person name="Simon M.A."/>
            <person name="Lopez G."/>
            <person name="Yakimov M.M."/>
            <person name="Ferrer M."/>
        </authorList>
    </citation>
    <scope>NUCLEOTIDE SEQUENCE</scope>
</reference>
<accession>J9H0Z7</accession>
<dbReference type="Gene3D" id="3.40.50.1820">
    <property type="entry name" value="alpha/beta hydrolase"/>
    <property type="match status" value="1"/>
</dbReference>
<dbReference type="EMBL" id="AMCI01000402">
    <property type="protein sequence ID" value="EJX09393.1"/>
    <property type="molecule type" value="Genomic_DNA"/>
</dbReference>
<keyword evidence="2" id="KW-0449">Lipoprotein</keyword>
<dbReference type="InterPro" id="IPR053145">
    <property type="entry name" value="AB_hydrolase_Est10"/>
</dbReference>
<proteinExistence type="predicted"/>
<comment type="caution">
    <text evidence="2">The sequence shown here is derived from an EMBL/GenBank/DDBJ whole genome shotgun (WGS) entry which is preliminary data.</text>
</comment>
<dbReference type="Pfam" id="PF12146">
    <property type="entry name" value="Hydrolase_4"/>
    <property type="match status" value="1"/>
</dbReference>
<dbReference type="AlphaFoldDB" id="J9H0Z7"/>